<protein>
    <submittedName>
        <fullName evidence="6">NAD-dependent succinate-semialdehyde dehydrogenase</fullName>
    </submittedName>
</protein>
<dbReference type="InterPro" id="IPR015590">
    <property type="entry name" value="Aldehyde_DH_dom"/>
</dbReference>
<dbReference type="Gene3D" id="3.40.605.10">
    <property type="entry name" value="Aldehyde Dehydrogenase, Chain A, domain 1"/>
    <property type="match status" value="1"/>
</dbReference>
<feature type="domain" description="Aldehyde dehydrogenase" evidence="5">
    <location>
        <begin position="25"/>
        <end position="487"/>
    </location>
</feature>
<keyword evidence="2 4" id="KW-0560">Oxidoreductase</keyword>
<gene>
    <name evidence="6" type="primary">gabD</name>
    <name evidence="6" type="ORF">ATW55_04655</name>
</gene>
<dbReference type="InterPro" id="IPR016162">
    <property type="entry name" value="Ald_DH_N"/>
</dbReference>
<dbReference type="FunFam" id="3.40.605.10:FF:000005">
    <property type="entry name" value="Succinate-semialdehyde dehydrogenase I"/>
    <property type="match status" value="1"/>
</dbReference>
<dbReference type="FunFam" id="3.40.309.10:FF:000004">
    <property type="entry name" value="Succinate-semialdehyde dehydrogenase I"/>
    <property type="match status" value="1"/>
</dbReference>
<dbReference type="CDD" id="cd07103">
    <property type="entry name" value="ALDH_F5_SSADH_GabD"/>
    <property type="match status" value="1"/>
</dbReference>
<dbReference type="InterPro" id="IPR050740">
    <property type="entry name" value="Aldehyde_DH_Superfamily"/>
</dbReference>
<dbReference type="InterPro" id="IPR029510">
    <property type="entry name" value="Ald_DH_CS_GLU"/>
</dbReference>
<sequence length="491" mass="52148">MQQTTSPLNLSNLVNRNAHFIGGAWEPSTSGAIDVINPANGEVVGRVPNGGAAQAAKAIEAAHRAQREWAARTPAQRAVFMHAWAARIRDNADHLARILTSEQGKPLSESLEEAEGVAMFIEWYAEEGKRAYGETIPALARNKRILVIPQPVGVTALITPWNYPGTMIARKGAPALAAGCTVVLKPASQTPLTAVALVALAQEAGFPAGVINLVTGKASEIGEEFMTNAQVRKVSFTGSTEVGKLLIRASAEQVKRLSLELGGNAPFIVFPDADLDAAVAAAVGNKFENCGQMCNGINVMYVHEDIAQRFSRMVAQKVASLKVGNGLEEGVQLGPVIDHRAVAFVDKLVQEAVQQGAKVEVGGSCLTATPYQKGSFYSPTVLTGVTTEMRIAQEEVFGPVAPIVTFSSEEEVLALANATPFGLAAYVFTKDVRRVFEVSEQLEFGMVGVNSASLSVPQAPFGGIKQSGQGREGGHHGLEEFMEIKYISLTL</sequence>
<evidence type="ECO:0000313" key="7">
    <source>
        <dbReference type="Proteomes" id="UP000053557"/>
    </source>
</evidence>
<dbReference type="PANTHER" id="PTHR43353:SF5">
    <property type="entry name" value="SUCCINATE-SEMIALDEHYDE DEHYDROGENASE, MITOCHONDRIAL"/>
    <property type="match status" value="1"/>
</dbReference>
<comment type="caution">
    <text evidence="6">The sequence shown here is derived from an EMBL/GenBank/DDBJ whole genome shotgun (WGS) entry which is preliminary data.</text>
</comment>
<accession>A0A101XTV1</accession>
<evidence type="ECO:0000313" key="6">
    <source>
        <dbReference type="EMBL" id="KUO97345.1"/>
    </source>
</evidence>
<evidence type="ECO:0000256" key="2">
    <source>
        <dbReference type="ARBA" id="ARBA00023002"/>
    </source>
</evidence>
<dbReference type="Pfam" id="PF00171">
    <property type="entry name" value="Aldedh"/>
    <property type="match status" value="1"/>
</dbReference>
<name>A0A101XTV1_9BACL</name>
<evidence type="ECO:0000259" key="5">
    <source>
        <dbReference type="Pfam" id="PF00171"/>
    </source>
</evidence>
<dbReference type="InterPro" id="IPR016160">
    <property type="entry name" value="Ald_DH_CS_CYS"/>
</dbReference>
<organism evidence="6 7">
    <name type="scientific">Ferroacidibacillus organovorans</name>
    <dbReference type="NCBI Taxonomy" id="1765683"/>
    <lineage>
        <taxon>Bacteria</taxon>
        <taxon>Bacillati</taxon>
        <taxon>Bacillota</taxon>
        <taxon>Bacilli</taxon>
        <taxon>Bacillales</taxon>
        <taxon>Alicyclobacillaceae</taxon>
        <taxon>Ferroacidibacillus</taxon>
    </lineage>
</organism>
<feature type="active site" evidence="3">
    <location>
        <position position="260"/>
    </location>
</feature>
<dbReference type="PANTHER" id="PTHR43353">
    <property type="entry name" value="SUCCINATE-SEMIALDEHYDE DEHYDROGENASE, MITOCHONDRIAL"/>
    <property type="match status" value="1"/>
</dbReference>
<keyword evidence="7" id="KW-1185">Reference proteome</keyword>
<dbReference type="Proteomes" id="UP000053557">
    <property type="component" value="Unassembled WGS sequence"/>
</dbReference>
<dbReference type="PROSITE" id="PS00687">
    <property type="entry name" value="ALDEHYDE_DEHYDR_GLU"/>
    <property type="match status" value="1"/>
</dbReference>
<dbReference type="Gene3D" id="3.40.309.10">
    <property type="entry name" value="Aldehyde Dehydrogenase, Chain A, domain 2"/>
    <property type="match status" value="1"/>
</dbReference>
<dbReference type="PROSITE" id="PS00070">
    <property type="entry name" value="ALDEHYDE_DEHYDR_CYS"/>
    <property type="match status" value="1"/>
</dbReference>
<dbReference type="InterPro" id="IPR016161">
    <property type="entry name" value="Ald_DH/histidinol_DH"/>
</dbReference>
<dbReference type="SUPFAM" id="SSF53720">
    <property type="entry name" value="ALDH-like"/>
    <property type="match status" value="1"/>
</dbReference>
<reference evidence="6 7" key="1">
    <citation type="submission" date="2015-12" db="EMBL/GenBank/DDBJ databases">
        <title>Draft genome sequence of Acidibacillus ferrooxidans ITV001, isolated from a chalcopyrite acid mine drainage site in Brazil.</title>
        <authorList>
            <person name="Dall'Agnol H."/>
            <person name="Nancucheo I."/>
            <person name="Johnson B."/>
            <person name="Oliveira R."/>
            <person name="Leite L."/>
            <person name="Pylro V."/>
            <person name="Nunes G.L."/>
            <person name="Tzotzos G."/>
            <person name="Fernandes G.R."/>
            <person name="Dutra J."/>
            <person name="Orellana S.C."/>
            <person name="Oliveira G."/>
        </authorList>
    </citation>
    <scope>NUCLEOTIDE SEQUENCE [LARGE SCALE GENOMIC DNA]</scope>
    <source>
        <strain evidence="7">ITV01</strain>
    </source>
</reference>
<comment type="similarity">
    <text evidence="1 4">Belongs to the aldehyde dehydrogenase family.</text>
</comment>
<evidence type="ECO:0000256" key="1">
    <source>
        <dbReference type="ARBA" id="ARBA00009986"/>
    </source>
</evidence>
<dbReference type="InterPro" id="IPR016163">
    <property type="entry name" value="Ald_DH_C"/>
</dbReference>
<evidence type="ECO:0000256" key="4">
    <source>
        <dbReference type="RuleBase" id="RU003345"/>
    </source>
</evidence>
<dbReference type="GO" id="GO:0009450">
    <property type="term" value="P:gamma-aminobutyric acid catabolic process"/>
    <property type="evidence" value="ECO:0007669"/>
    <property type="project" value="TreeGrafter"/>
</dbReference>
<proteinExistence type="inferred from homology"/>
<dbReference type="AlphaFoldDB" id="A0A101XTV1"/>
<dbReference type="EMBL" id="LPVJ01000002">
    <property type="protein sequence ID" value="KUO97345.1"/>
    <property type="molecule type" value="Genomic_DNA"/>
</dbReference>
<dbReference type="GO" id="GO:0004777">
    <property type="term" value="F:succinate-semialdehyde dehydrogenase (NAD+) activity"/>
    <property type="evidence" value="ECO:0007669"/>
    <property type="project" value="TreeGrafter"/>
</dbReference>
<evidence type="ECO:0000256" key="3">
    <source>
        <dbReference type="PROSITE-ProRule" id="PRU10007"/>
    </source>
</evidence>
<dbReference type="OrthoDB" id="9762913at2"/>